<dbReference type="SUPFAM" id="SSF56219">
    <property type="entry name" value="DNase I-like"/>
    <property type="match status" value="1"/>
</dbReference>
<organism evidence="1 2">
    <name type="scientific">Portunus trituberculatus</name>
    <name type="common">Swimming crab</name>
    <name type="synonym">Neptunus trituberculatus</name>
    <dbReference type="NCBI Taxonomy" id="210409"/>
    <lineage>
        <taxon>Eukaryota</taxon>
        <taxon>Metazoa</taxon>
        <taxon>Ecdysozoa</taxon>
        <taxon>Arthropoda</taxon>
        <taxon>Crustacea</taxon>
        <taxon>Multicrustacea</taxon>
        <taxon>Malacostraca</taxon>
        <taxon>Eumalacostraca</taxon>
        <taxon>Eucarida</taxon>
        <taxon>Decapoda</taxon>
        <taxon>Pleocyemata</taxon>
        <taxon>Brachyura</taxon>
        <taxon>Eubrachyura</taxon>
        <taxon>Portunoidea</taxon>
        <taxon>Portunidae</taxon>
        <taxon>Portuninae</taxon>
        <taxon>Portunus</taxon>
    </lineage>
</organism>
<evidence type="ECO:0000313" key="1">
    <source>
        <dbReference type="EMBL" id="MPC72793.1"/>
    </source>
</evidence>
<dbReference type="Gene3D" id="3.60.10.10">
    <property type="entry name" value="Endonuclease/exonuclease/phosphatase"/>
    <property type="match status" value="1"/>
</dbReference>
<dbReference type="EMBL" id="VSRR010035431">
    <property type="protein sequence ID" value="MPC72793.1"/>
    <property type="molecule type" value="Genomic_DNA"/>
</dbReference>
<protein>
    <recommendedName>
        <fullName evidence="3">Endonuclease/exonuclease/phosphatase domain-containing protein</fullName>
    </recommendedName>
</protein>
<evidence type="ECO:0008006" key="3">
    <source>
        <dbReference type="Google" id="ProtNLM"/>
    </source>
</evidence>
<dbReference type="AlphaFoldDB" id="A0A5B7HRR7"/>
<comment type="caution">
    <text evidence="1">The sequence shown here is derived from an EMBL/GenBank/DDBJ whole genome shotgun (WGS) entry which is preliminary data.</text>
</comment>
<keyword evidence="2" id="KW-1185">Reference proteome</keyword>
<dbReference type="Proteomes" id="UP000324222">
    <property type="component" value="Unassembled WGS sequence"/>
</dbReference>
<accession>A0A5B7HRR7</accession>
<name>A0A5B7HRR7_PORTR</name>
<dbReference type="OrthoDB" id="10644694at2759"/>
<proteinExistence type="predicted"/>
<evidence type="ECO:0000313" key="2">
    <source>
        <dbReference type="Proteomes" id="UP000324222"/>
    </source>
</evidence>
<dbReference type="InterPro" id="IPR036691">
    <property type="entry name" value="Endo/exonu/phosph_ase_sf"/>
</dbReference>
<sequence length="240" mass="26261">MGDLNSRPKELGSHLITNANGVRWKAFLDTTDIAVFTGEHAPTHVQGGRLDYVALINMPIYTAKTLFVRSLLSDHFALETTLTVQSALAVPRKHLMVPPSRMAGLVVHVVACYSAMRGSFVDAEPQYNWLLHTIEGFIVTPRVLARAHAPRCWTYATKPVILNCQQKLAVYQRHWQLNPADTVTGCHGYRGLTPHGSVVAGKEEVLGFFPGLGAQDPVPPGGVAPRQQRLGQVQATGVWP</sequence>
<reference evidence="1 2" key="1">
    <citation type="submission" date="2019-05" db="EMBL/GenBank/DDBJ databases">
        <title>Another draft genome of Portunus trituberculatus and its Hox gene families provides insights of decapod evolution.</title>
        <authorList>
            <person name="Jeong J.-H."/>
            <person name="Song I."/>
            <person name="Kim S."/>
            <person name="Choi T."/>
            <person name="Kim D."/>
            <person name="Ryu S."/>
            <person name="Kim W."/>
        </authorList>
    </citation>
    <scope>NUCLEOTIDE SEQUENCE [LARGE SCALE GENOMIC DNA]</scope>
    <source>
        <tissue evidence="1">Muscle</tissue>
    </source>
</reference>
<gene>
    <name evidence="1" type="ORF">E2C01_067106</name>
</gene>